<keyword evidence="5" id="KW-1185">Reference proteome</keyword>
<evidence type="ECO:0000256" key="2">
    <source>
        <dbReference type="ARBA" id="ARBA00038358"/>
    </source>
</evidence>
<feature type="compositionally biased region" description="Polar residues" evidence="3">
    <location>
        <begin position="1"/>
        <end position="18"/>
    </location>
</feature>
<dbReference type="Gene3D" id="1.50.10.10">
    <property type="match status" value="1"/>
</dbReference>
<reference evidence="4 5" key="1">
    <citation type="submission" date="2016-03" db="EMBL/GenBank/DDBJ databases">
        <title>Fine-scale spatial genetic structure of a fungal parasite of coffee scale insects.</title>
        <authorList>
            <person name="Jackson D."/>
            <person name="Zemenick K.A."/>
            <person name="Malloure B."/>
            <person name="Quandt C.A."/>
            <person name="James T.Y."/>
        </authorList>
    </citation>
    <scope>NUCLEOTIDE SEQUENCE [LARGE SCALE GENOMIC DNA]</scope>
    <source>
        <strain evidence="4 5">UM487</strain>
    </source>
</reference>
<organism evidence="4 5">
    <name type="scientific">Cordyceps confragosa</name>
    <name type="common">Lecanicillium lecanii</name>
    <dbReference type="NCBI Taxonomy" id="2714763"/>
    <lineage>
        <taxon>Eukaryota</taxon>
        <taxon>Fungi</taxon>
        <taxon>Dikarya</taxon>
        <taxon>Ascomycota</taxon>
        <taxon>Pezizomycotina</taxon>
        <taxon>Sordariomycetes</taxon>
        <taxon>Hypocreomycetidae</taxon>
        <taxon>Hypocreales</taxon>
        <taxon>Cordycipitaceae</taxon>
        <taxon>Akanthomyces</taxon>
    </lineage>
</organism>
<proteinExistence type="inferred from homology"/>
<protein>
    <recommendedName>
        <fullName evidence="6">Glucuronyl hydrolase</fullName>
    </recommendedName>
</protein>
<evidence type="ECO:0000313" key="4">
    <source>
        <dbReference type="EMBL" id="OAR01033.1"/>
    </source>
</evidence>
<dbReference type="InterPro" id="IPR008928">
    <property type="entry name" value="6-hairpin_glycosidase_sf"/>
</dbReference>
<dbReference type="FunFam" id="1.50.10.10:FF:000048">
    <property type="entry name" value="Unsaturated chondroitin disaccharide hydrolase"/>
    <property type="match status" value="1"/>
</dbReference>
<name>A0A179IFG4_CORDF</name>
<dbReference type="OMA" id="DMGFIVQ"/>
<dbReference type="GO" id="GO:0000272">
    <property type="term" value="P:polysaccharide catabolic process"/>
    <property type="evidence" value="ECO:0007669"/>
    <property type="project" value="TreeGrafter"/>
</dbReference>
<dbReference type="AlphaFoldDB" id="A0A179IFG4"/>
<dbReference type="InterPro" id="IPR012341">
    <property type="entry name" value="6hp_glycosidase-like_sf"/>
</dbReference>
<comment type="caution">
    <text evidence="4">The sequence shown here is derived from an EMBL/GenBank/DDBJ whole genome shotgun (WGS) entry which is preliminary data.</text>
</comment>
<evidence type="ECO:0000256" key="3">
    <source>
        <dbReference type="SAM" id="MobiDB-lite"/>
    </source>
</evidence>
<gene>
    <name evidence="4" type="ORF">LLEC1_04503</name>
</gene>
<dbReference type="GO" id="GO:0052757">
    <property type="term" value="F:chondroitin hydrolase activity"/>
    <property type="evidence" value="ECO:0007669"/>
    <property type="project" value="TreeGrafter"/>
</dbReference>
<evidence type="ECO:0000313" key="5">
    <source>
        <dbReference type="Proteomes" id="UP000243081"/>
    </source>
</evidence>
<dbReference type="PANTHER" id="PTHR36845">
    <property type="entry name" value="HYDROLASE, PUTATIVE (AFU_ORTHOLOGUE AFUA_7G05090)-RELATED"/>
    <property type="match status" value="1"/>
</dbReference>
<dbReference type="OrthoDB" id="2317065at2759"/>
<keyword evidence="1" id="KW-0378">Hydrolase</keyword>
<sequence length="515" mass="57269">MSPSTLPVAMSSTGSTNPEEARNGIDDMKKKLKVQAASQSVGNATCSAQATGASHLSKLYSDDVVLKVWKTAIEHLSREDPPQSFPETCPQTGPKAGQYLYRDAEFWTCGFFPGSLYCLLERSIRYPQAFLIEEGADADLRKRLRSELLTVCRRWAEPLHEMSNRKDTHDIGFIVEPALRRDFELTGDMRSLESIVNAAESLASRYSETTKAIRSWDRFVNNGNNFVDHESEFLVIIDSMCNLDLLYYAGYHGSSQRLIDIATTHAHTIRETHLRPEPSAPGSKYPTFSTCHVANMCPKTGKILQRLTAQGYSDTSTWSRGQAWAILGFAQTYAWTKDETFLRTACGLADYFILRLASAPSCVDEFRNGVRAGRHVPLWDFDAPVDEDSPLRDTSAAMIAANGMLLLANSVATTGDFELFEKYFKAAMSIVTETIALCYAQDKLTLARQETGVGSVSVATRQSPDGAADSFECILKCATANFNENWTDKYADHGLVYADYYLLEFGNRLLQFGYA</sequence>
<dbReference type="PANTHER" id="PTHR36845:SF1">
    <property type="entry name" value="HYDROLASE, PUTATIVE (AFU_ORTHOLOGUE AFUA_7G05090)-RELATED"/>
    <property type="match status" value="1"/>
</dbReference>
<comment type="similarity">
    <text evidence="2">Belongs to the glycosyl hydrolase 88 family.</text>
</comment>
<dbReference type="Proteomes" id="UP000243081">
    <property type="component" value="Unassembled WGS sequence"/>
</dbReference>
<evidence type="ECO:0008006" key="6">
    <source>
        <dbReference type="Google" id="ProtNLM"/>
    </source>
</evidence>
<dbReference type="InterPro" id="IPR052369">
    <property type="entry name" value="UG_Glycosaminoglycan_Hydrolase"/>
</dbReference>
<feature type="region of interest" description="Disordered" evidence="3">
    <location>
        <begin position="1"/>
        <end position="23"/>
    </location>
</feature>
<dbReference type="EMBL" id="LUKN01001413">
    <property type="protein sequence ID" value="OAR01033.1"/>
    <property type="molecule type" value="Genomic_DNA"/>
</dbReference>
<dbReference type="SUPFAM" id="SSF48208">
    <property type="entry name" value="Six-hairpin glycosidases"/>
    <property type="match status" value="1"/>
</dbReference>
<accession>A0A179IFG4</accession>
<evidence type="ECO:0000256" key="1">
    <source>
        <dbReference type="ARBA" id="ARBA00022801"/>
    </source>
</evidence>